<reference evidence="1 2" key="1">
    <citation type="submission" date="2021-06" db="EMBL/GenBank/DDBJ databases">
        <title>Caerostris extrusa draft genome.</title>
        <authorList>
            <person name="Kono N."/>
            <person name="Arakawa K."/>
        </authorList>
    </citation>
    <scope>NUCLEOTIDE SEQUENCE [LARGE SCALE GENOMIC DNA]</scope>
</reference>
<protein>
    <submittedName>
        <fullName evidence="1">Uncharacterized protein</fullName>
    </submittedName>
</protein>
<accession>A0AAV4PXJ7</accession>
<gene>
    <name evidence="1" type="ORF">CEXT_706751</name>
</gene>
<dbReference type="AlphaFoldDB" id="A0AAV4PXJ7"/>
<organism evidence="1 2">
    <name type="scientific">Caerostris extrusa</name>
    <name type="common">Bark spider</name>
    <name type="synonym">Caerostris bankana</name>
    <dbReference type="NCBI Taxonomy" id="172846"/>
    <lineage>
        <taxon>Eukaryota</taxon>
        <taxon>Metazoa</taxon>
        <taxon>Ecdysozoa</taxon>
        <taxon>Arthropoda</taxon>
        <taxon>Chelicerata</taxon>
        <taxon>Arachnida</taxon>
        <taxon>Araneae</taxon>
        <taxon>Araneomorphae</taxon>
        <taxon>Entelegynae</taxon>
        <taxon>Araneoidea</taxon>
        <taxon>Araneidae</taxon>
        <taxon>Caerostris</taxon>
    </lineage>
</organism>
<dbReference type="Proteomes" id="UP001054945">
    <property type="component" value="Unassembled WGS sequence"/>
</dbReference>
<comment type="caution">
    <text evidence="1">The sequence shown here is derived from an EMBL/GenBank/DDBJ whole genome shotgun (WGS) entry which is preliminary data.</text>
</comment>
<name>A0AAV4PXJ7_CAEEX</name>
<sequence length="77" mass="8502">MRPPSTADNRMSMTRIINTALIHSIRQLAASGLLERQAAPLVAAITTDSYLRTLIIVLINDIKTLSDEVQININNKT</sequence>
<keyword evidence="2" id="KW-1185">Reference proteome</keyword>
<evidence type="ECO:0000313" key="2">
    <source>
        <dbReference type="Proteomes" id="UP001054945"/>
    </source>
</evidence>
<evidence type="ECO:0000313" key="1">
    <source>
        <dbReference type="EMBL" id="GIY00867.1"/>
    </source>
</evidence>
<dbReference type="EMBL" id="BPLR01005235">
    <property type="protein sequence ID" value="GIY00867.1"/>
    <property type="molecule type" value="Genomic_DNA"/>
</dbReference>
<proteinExistence type="predicted"/>